<evidence type="ECO:0000313" key="1">
    <source>
        <dbReference type="EMBL" id="MEJ8305199.1"/>
    </source>
</evidence>
<name>A0ACC6PFC3_9BACL</name>
<sequence length="462" mass="49539">MKPTATSYAAEAPQPSVSGVLAREGLTILVFSVAVILVVMNTAMFNMALPGITSDFRISATSASWIVTGYSIMFAISSITFSRLSDFVPLRRLLMIGLVALGGAGLIGFFSQSFLVLLLCRIIQAAGAGGTVSLAMVLFTRYIPLERRGSAMATIMSAVALGLGLGPVVGGLVVENLSWHWLFAITAIVLLLLPLFAWLLPKELPKRGSFDAIGGVLLAVGITSLLLFLTNQIWALLALGVGALVLFVLRIRLTPDPFVLPSLFANRRYLLLALAGMTAYICNFSTLFLLPQVLTKNFDFTVGHAGLVIFPGSLLAIIASRKIGKVIDRHGNHGILRYGPPLLLLSTLLFALLIGHSWIAAMFTYMILSMSFTALSSSLSNEMSRVLPESSIGSGMGLFQLLQFFSGAFSVAMATTALEWQHTLPLSTAYSNIYWGLSISAGIAIASAIWYRRHSGRVVIGE</sequence>
<protein>
    <submittedName>
        <fullName evidence="1">MFS transporter</fullName>
    </submittedName>
</protein>
<dbReference type="Proteomes" id="UP001380953">
    <property type="component" value="Unassembled WGS sequence"/>
</dbReference>
<evidence type="ECO:0000313" key="2">
    <source>
        <dbReference type="Proteomes" id="UP001380953"/>
    </source>
</evidence>
<organism evidence="1 2">
    <name type="scientific">Saccharibacillus sacchari</name>
    <dbReference type="NCBI Taxonomy" id="456493"/>
    <lineage>
        <taxon>Bacteria</taxon>
        <taxon>Bacillati</taxon>
        <taxon>Bacillota</taxon>
        <taxon>Bacilli</taxon>
        <taxon>Bacillales</taxon>
        <taxon>Paenibacillaceae</taxon>
        <taxon>Saccharibacillus</taxon>
    </lineage>
</organism>
<reference evidence="1" key="1">
    <citation type="submission" date="2024-03" db="EMBL/GenBank/DDBJ databases">
        <title>Whole genome sequecning of epiphytes from Marcgravia umbellata leaves.</title>
        <authorList>
            <person name="Kumar G."/>
            <person name="Savka M.A."/>
        </authorList>
    </citation>
    <scope>NUCLEOTIDE SEQUENCE</scope>
    <source>
        <strain evidence="1">RIT_BL5</strain>
    </source>
</reference>
<keyword evidence="2" id="KW-1185">Reference proteome</keyword>
<dbReference type="EMBL" id="JBBKAR010000039">
    <property type="protein sequence ID" value="MEJ8305199.1"/>
    <property type="molecule type" value="Genomic_DNA"/>
</dbReference>
<comment type="caution">
    <text evidence="1">The sequence shown here is derived from an EMBL/GenBank/DDBJ whole genome shotgun (WGS) entry which is preliminary data.</text>
</comment>
<gene>
    <name evidence="1" type="ORF">WKI47_14935</name>
</gene>
<proteinExistence type="predicted"/>
<accession>A0ACC6PFC3</accession>